<dbReference type="AlphaFoldDB" id="A0A8J5F5Z6"/>
<gene>
    <name evidence="3" type="ORF">ZIOFF_063185</name>
    <name evidence="4" type="ORF">ZIOFF_063186</name>
</gene>
<dbReference type="PANTHER" id="PTHR37234:SF1">
    <property type="entry name" value="OS03G0319200 PROTEIN"/>
    <property type="match status" value="1"/>
</dbReference>
<feature type="region of interest" description="Disordered" evidence="1">
    <location>
        <begin position="109"/>
        <end position="129"/>
    </location>
</feature>
<evidence type="ECO:0000313" key="4">
    <source>
        <dbReference type="EMBL" id="KAG6479716.1"/>
    </source>
</evidence>
<sequence>MGSASGHAALPLLRPLTAAALPSPDSTAETMGVLEALRTSSSRREIRSENRVGCLSGIFHFLSRQHNRSLKRLTSAKKTENSTVTITLPPPPPPTTLKTMDAGRRTCETTWSPTIPLPPTVAAIPDSPRRPPTVVARLMGLEEDTPAPSMAATPPEEDKRQELLHALEKCDEDLRALRRIIEAVRANEAASPVVSAARRVEPGAGISSKERCDGGDQPSPVSVLEAISSPRSRDSLSPNGKCTTQKATPFIATKIPRPSPTSVLFVDSSKNKNFDDPNTLTILKKKKKKPYAKLELLLDASVNCAGGDDNNKVTLSDDAQSCSFDHRKVFDETPKCNAIVEITQPSKGRGMARCRRWPRRSRATAKRSVGERWEDRFGEVENLGVLVELDILWEMVEELVVDMLELCWNLPSRSFESGCRCRKSLCF</sequence>
<name>A0A8J5F5Z6_ZINOF</name>
<dbReference type="PANTHER" id="PTHR37234">
    <property type="entry name" value="OS03G0319200 PROTEIN"/>
    <property type="match status" value="1"/>
</dbReference>
<evidence type="ECO:0000313" key="5">
    <source>
        <dbReference type="Proteomes" id="UP000734854"/>
    </source>
</evidence>
<dbReference type="Proteomes" id="UP000734854">
    <property type="component" value="Unassembled WGS sequence"/>
</dbReference>
<evidence type="ECO:0000259" key="2">
    <source>
        <dbReference type="Pfam" id="PF14383"/>
    </source>
</evidence>
<evidence type="ECO:0000313" key="3">
    <source>
        <dbReference type="EMBL" id="KAG6479715.1"/>
    </source>
</evidence>
<dbReference type="InterPro" id="IPR032795">
    <property type="entry name" value="DUF3741-assoc"/>
</dbReference>
<accession>A0A8J5F5Z6</accession>
<comment type="caution">
    <text evidence="4">The sequence shown here is derived from an EMBL/GenBank/DDBJ whole genome shotgun (WGS) entry which is preliminary data.</text>
</comment>
<feature type="region of interest" description="Disordered" evidence="1">
    <location>
        <begin position="74"/>
        <end position="97"/>
    </location>
</feature>
<evidence type="ECO:0000256" key="1">
    <source>
        <dbReference type="SAM" id="MobiDB-lite"/>
    </source>
</evidence>
<keyword evidence="5" id="KW-1185">Reference proteome</keyword>
<organism evidence="4 5">
    <name type="scientific">Zingiber officinale</name>
    <name type="common">Ginger</name>
    <name type="synonym">Amomum zingiber</name>
    <dbReference type="NCBI Taxonomy" id="94328"/>
    <lineage>
        <taxon>Eukaryota</taxon>
        <taxon>Viridiplantae</taxon>
        <taxon>Streptophyta</taxon>
        <taxon>Embryophyta</taxon>
        <taxon>Tracheophyta</taxon>
        <taxon>Spermatophyta</taxon>
        <taxon>Magnoliopsida</taxon>
        <taxon>Liliopsida</taxon>
        <taxon>Zingiberales</taxon>
        <taxon>Zingiberaceae</taxon>
        <taxon>Zingiber</taxon>
    </lineage>
</organism>
<dbReference type="EMBL" id="JACMSC010000017">
    <property type="protein sequence ID" value="KAG6479716.1"/>
    <property type="molecule type" value="Genomic_DNA"/>
</dbReference>
<dbReference type="Pfam" id="PF14383">
    <property type="entry name" value="VARLMGL"/>
    <property type="match status" value="1"/>
</dbReference>
<proteinExistence type="predicted"/>
<reference evidence="4 5" key="1">
    <citation type="submission" date="2020-08" db="EMBL/GenBank/DDBJ databases">
        <title>Plant Genome Project.</title>
        <authorList>
            <person name="Zhang R.-G."/>
        </authorList>
    </citation>
    <scope>NUCLEOTIDE SEQUENCE [LARGE SCALE GENOMIC DNA]</scope>
    <source>
        <tissue evidence="4">Rhizome</tissue>
    </source>
</reference>
<protein>
    <recommendedName>
        <fullName evidence="2">DUF3741 domain-containing protein</fullName>
    </recommendedName>
</protein>
<dbReference type="EMBL" id="JACMSC010000017">
    <property type="protein sequence ID" value="KAG6479715.1"/>
    <property type="molecule type" value="Genomic_DNA"/>
</dbReference>
<feature type="domain" description="DUF3741" evidence="2">
    <location>
        <begin position="129"/>
        <end position="142"/>
    </location>
</feature>